<evidence type="ECO:0008006" key="3">
    <source>
        <dbReference type="Google" id="ProtNLM"/>
    </source>
</evidence>
<dbReference type="AlphaFoldDB" id="A0A449HZT9"/>
<accession>A0A449HZT9</accession>
<dbReference type="PROSITE" id="PS51257">
    <property type="entry name" value="PROKAR_LIPOPROTEIN"/>
    <property type="match status" value="1"/>
</dbReference>
<gene>
    <name evidence="1" type="ORF">NCTC7812_00162</name>
</gene>
<organism evidence="1 2">
    <name type="scientific">Prevotella heparinolytica</name>
    <dbReference type="NCBI Taxonomy" id="28113"/>
    <lineage>
        <taxon>Bacteria</taxon>
        <taxon>Pseudomonadati</taxon>
        <taxon>Bacteroidota</taxon>
        <taxon>Bacteroidia</taxon>
        <taxon>Bacteroidales</taxon>
        <taxon>Bacteroidaceae</taxon>
        <taxon>Bacteroides</taxon>
    </lineage>
</organism>
<dbReference type="EMBL" id="CAACYH010000002">
    <property type="protein sequence ID" value="VFB12674.1"/>
    <property type="molecule type" value="Genomic_DNA"/>
</dbReference>
<sequence>MKKNFFLLILAFVQCTGFLISSCKDEASFYHEPQLNLPEKRFERLKFQSSQDLLAAIKDGENNGVERANITKSRTFKSLLSNCNSSTRSIGETYYEVLGYDTLVPNHAFAVLLNPLGEVQSNDTIYRINHNGTYYFHLNKEKEFNEIYPKDSIGTLIGENLYKLADGIYRYKTFLDNVKTEEIDFPDNESDDSWDDSNVSTRAVSEPNYNSFPRFNADRHTWAGKIWQKFFGNDKYYEVKLSKKRKVKGRLYAYHYVVYSESGVTGMMKKKNWIGWSKTQADELRIGWNNIVLEAKIDDPSLQGIPKQKVPIVSNIIETNIPSIGKGNLVTIFGTEIEKKDLLRVVAEGLKEAAKFGNKHMGSGRNPNIHAACIATRSKLYLVILNDMRKAYNIKSMTHTFTSRFNIMVSIDALNLPSSISEWGKTLSKTLRQKSFKLIGGEAIICGRLGTNWKGMKIVKEID</sequence>
<name>A0A449HZT9_9BACE</name>
<evidence type="ECO:0000313" key="1">
    <source>
        <dbReference type="EMBL" id="VFB12674.1"/>
    </source>
</evidence>
<dbReference type="Proteomes" id="UP000396835">
    <property type="component" value="Unassembled WGS sequence"/>
</dbReference>
<dbReference type="RefSeq" id="WP_234878050.1">
    <property type="nucleotide sequence ID" value="NZ_CAACYH010000002.1"/>
</dbReference>
<evidence type="ECO:0000313" key="2">
    <source>
        <dbReference type="Proteomes" id="UP000396835"/>
    </source>
</evidence>
<proteinExistence type="predicted"/>
<reference evidence="1 2" key="1">
    <citation type="submission" date="2019-02" db="EMBL/GenBank/DDBJ databases">
        <authorList>
            <consortium name="Pathogen Informatics"/>
        </authorList>
    </citation>
    <scope>NUCLEOTIDE SEQUENCE [LARGE SCALE GENOMIC DNA]</scope>
    <source>
        <strain evidence="1 2">3012STDY7078512</strain>
    </source>
</reference>
<protein>
    <recommendedName>
        <fullName evidence="3">Lipoprotein</fullName>
    </recommendedName>
</protein>